<dbReference type="SUPFAM" id="SSF53822">
    <property type="entry name" value="Periplasmic binding protein-like I"/>
    <property type="match status" value="1"/>
</dbReference>
<evidence type="ECO:0000256" key="6">
    <source>
        <dbReference type="ARBA" id="ARBA00022989"/>
    </source>
</evidence>
<proteinExistence type="inferred from homology"/>
<dbReference type="Ensembl" id="ENSCMIT00000009487.1">
    <property type="protein sequence ID" value="ENSCMIP00000009231.1"/>
    <property type="gene ID" value="ENSCMIG00000004908.1"/>
</dbReference>
<keyword evidence="7" id="KW-0297">G-protein coupled receptor</keyword>
<dbReference type="GO" id="GO:0004930">
    <property type="term" value="F:G protein-coupled receptor activity"/>
    <property type="evidence" value="ECO:0007669"/>
    <property type="project" value="UniProtKB-KW"/>
</dbReference>
<evidence type="ECO:0000259" key="12">
    <source>
        <dbReference type="Pfam" id="PF01094"/>
    </source>
</evidence>
<evidence type="ECO:0000256" key="7">
    <source>
        <dbReference type="ARBA" id="ARBA00023040"/>
    </source>
</evidence>
<dbReference type="PANTHER" id="PTHR24061:SF511">
    <property type="entry name" value="EXTRACELLULAR CALCIUM-SENSING RECEPTOR-RELATED"/>
    <property type="match status" value="1"/>
</dbReference>
<dbReference type="Gene3D" id="2.10.50.30">
    <property type="entry name" value="GPCR, family 3, nine cysteines domain"/>
    <property type="match status" value="1"/>
</dbReference>
<organism evidence="14 15">
    <name type="scientific">Callorhinchus milii</name>
    <name type="common">Ghost shark</name>
    <dbReference type="NCBI Taxonomy" id="7868"/>
    <lineage>
        <taxon>Eukaryota</taxon>
        <taxon>Metazoa</taxon>
        <taxon>Chordata</taxon>
        <taxon>Craniata</taxon>
        <taxon>Vertebrata</taxon>
        <taxon>Chondrichthyes</taxon>
        <taxon>Holocephali</taxon>
        <taxon>Chimaeriformes</taxon>
        <taxon>Callorhinchidae</taxon>
        <taxon>Callorhinchus</taxon>
    </lineage>
</organism>
<comment type="similarity">
    <text evidence="2">Belongs to the G-protein coupled receptor 3 family.</text>
</comment>
<reference evidence="15" key="1">
    <citation type="journal article" date="2006" name="Science">
        <title>Ancient noncoding elements conserved in the human genome.</title>
        <authorList>
            <person name="Venkatesh B."/>
            <person name="Kirkness E.F."/>
            <person name="Loh Y.H."/>
            <person name="Halpern A.L."/>
            <person name="Lee A.P."/>
            <person name="Johnson J."/>
            <person name="Dandona N."/>
            <person name="Viswanathan L.D."/>
            <person name="Tay A."/>
            <person name="Venter J.C."/>
            <person name="Strausberg R.L."/>
            <person name="Brenner S."/>
        </authorList>
    </citation>
    <scope>NUCLEOTIDE SEQUENCE [LARGE SCALE GENOMIC DNA]</scope>
</reference>
<evidence type="ECO:0000256" key="3">
    <source>
        <dbReference type="ARBA" id="ARBA00022475"/>
    </source>
</evidence>
<dbReference type="AlphaFoldDB" id="A0A4W3H0B3"/>
<dbReference type="Pfam" id="PF01094">
    <property type="entry name" value="ANF_receptor"/>
    <property type="match status" value="1"/>
</dbReference>
<dbReference type="GO" id="GO:0005886">
    <property type="term" value="C:plasma membrane"/>
    <property type="evidence" value="ECO:0007669"/>
    <property type="project" value="UniProtKB-SubCell"/>
</dbReference>
<reference evidence="14" key="5">
    <citation type="submission" date="2025-09" db="UniProtKB">
        <authorList>
            <consortium name="Ensembl"/>
        </authorList>
    </citation>
    <scope>IDENTIFICATION</scope>
</reference>
<evidence type="ECO:0000256" key="4">
    <source>
        <dbReference type="ARBA" id="ARBA00022692"/>
    </source>
</evidence>
<dbReference type="InterPro" id="IPR011500">
    <property type="entry name" value="GPCR_3_9-Cys_dom"/>
</dbReference>
<dbReference type="FunFam" id="2.10.50.30:FF:000002">
    <property type="entry name" value="Vomeronasal 2 receptor, h1"/>
    <property type="match status" value="1"/>
</dbReference>
<dbReference type="Pfam" id="PF07562">
    <property type="entry name" value="NCD3G"/>
    <property type="match status" value="1"/>
</dbReference>
<accession>A0A4W3H0B3</accession>
<dbReference type="InterPro" id="IPR001828">
    <property type="entry name" value="ANF_lig-bd_rcpt"/>
</dbReference>
<dbReference type="InterPro" id="IPR038550">
    <property type="entry name" value="GPCR_3_9-Cys_sf"/>
</dbReference>
<evidence type="ECO:0000256" key="11">
    <source>
        <dbReference type="ARBA" id="ARBA00023224"/>
    </source>
</evidence>
<keyword evidence="11" id="KW-0807">Transducer</keyword>
<evidence type="ECO:0000256" key="1">
    <source>
        <dbReference type="ARBA" id="ARBA00004651"/>
    </source>
</evidence>
<evidence type="ECO:0000256" key="8">
    <source>
        <dbReference type="ARBA" id="ARBA00023136"/>
    </source>
</evidence>
<keyword evidence="5" id="KW-0732">Signal</keyword>
<dbReference type="PANTHER" id="PTHR24061">
    <property type="entry name" value="CALCIUM-SENSING RECEPTOR-RELATED"/>
    <property type="match status" value="1"/>
</dbReference>
<name>A0A4W3H0B3_CALMI</name>
<dbReference type="FunFam" id="3.40.50.2300:FF:000016">
    <property type="entry name" value="Taste 1 receptor member 2"/>
    <property type="match status" value="1"/>
</dbReference>
<keyword evidence="4" id="KW-0812">Transmembrane</keyword>
<dbReference type="PRINTS" id="PR00248">
    <property type="entry name" value="GPCRMGR"/>
</dbReference>
<feature type="domain" description="Receptor ligand binding region" evidence="12">
    <location>
        <begin position="114"/>
        <end position="398"/>
    </location>
</feature>
<dbReference type="InterPro" id="IPR000337">
    <property type="entry name" value="GPCR_3"/>
</dbReference>
<dbReference type="InterPro" id="IPR028082">
    <property type="entry name" value="Peripla_BP_I"/>
</dbReference>
<dbReference type="GeneTree" id="ENSGT01050000244874"/>
<keyword evidence="3" id="KW-1003">Cell membrane</keyword>
<dbReference type="Proteomes" id="UP000314986">
    <property type="component" value="Unassembled WGS sequence"/>
</dbReference>
<dbReference type="InterPro" id="IPR000068">
    <property type="entry name" value="GPCR_3_Ca_sens_rcpt-rel"/>
</dbReference>
<evidence type="ECO:0000313" key="15">
    <source>
        <dbReference type="Proteomes" id="UP000314986"/>
    </source>
</evidence>
<dbReference type="OMA" id="LARCNIC"/>
<keyword evidence="15" id="KW-1185">Reference proteome</keyword>
<comment type="subcellular location">
    <subcellularLocation>
        <location evidence="1">Cell membrane</location>
        <topology evidence="1">Multi-pass membrane protein</topology>
    </subcellularLocation>
</comment>
<keyword evidence="9" id="KW-0675">Receptor</keyword>
<keyword evidence="8" id="KW-0472">Membrane</keyword>
<evidence type="ECO:0000313" key="14">
    <source>
        <dbReference type="Ensembl" id="ENSCMIP00000009231.1"/>
    </source>
</evidence>
<protein>
    <submittedName>
        <fullName evidence="14">Olfactory receptor C family, x3</fullName>
    </submittedName>
</protein>
<feature type="domain" description="GPCR family 3 nine cysteines" evidence="13">
    <location>
        <begin position="428"/>
        <end position="482"/>
    </location>
</feature>
<evidence type="ECO:0000256" key="5">
    <source>
        <dbReference type="ARBA" id="ARBA00022729"/>
    </source>
</evidence>
<reference evidence="15" key="3">
    <citation type="journal article" date="2014" name="Nature">
        <title>Elephant shark genome provides unique insights into gnathostome evolution.</title>
        <authorList>
            <consortium name="International Elephant Shark Genome Sequencing Consortium"/>
            <person name="Venkatesh B."/>
            <person name="Lee A.P."/>
            <person name="Ravi V."/>
            <person name="Maurya A.K."/>
            <person name="Lian M.M."/>
            <person name="Swann J.B."/>
            <person name="Ohta Y."/>
            <person name="Flajnik M.F."/>
            <person name="Sutoh Y."/>
            <person name="Kasahara M."/>
            <person name="Hoon S."/>
            <person name="Gangu V."/>
            <person name="Roy S.W."/>
            <person name="Irimia M."/>
            <person name="Korzh V."/>
            <person name="Kondrychyn I."/>
            <person name="Lim Z.W."/>
            <person name="Tay B.H."/>
            <person name="Tohari S."/>
            <person name="Kong K.W."/>
            <person name="Ho S."/>
            <person name="Lorente-Galdos B."/>
            <person name="Quilez J."/>
            <person name="Marques-Bonet T."/>
            <person name="Raney B.J."/>
            <person name="Ingham P.W."/>
            <person name="Tay A."/>
            <person name="Hillier L.W."/>
            <person name="Minx P."/>
            <person name="Boehm T."/>
            <person name="Wilson R.K."/>
            <person name="Brenner S."/>
            <person name="Warren W.C."/>
        </authorList>
    </citation>
    <scope>NUCLEOTIDE SEQUENCE [LARGE SCALE GENOMIC DNA]</scope>
</reference>
<dbReference type="PRINTS" id="PR00592">
    <property type="entry name" value="CASENSINGR"/>
</dbReference>
<dbReference type="InParanoid" id="A0A4W3H0B3"/>
<evidence type="ECO:0000256" key="10">
    <source>
        <dbReference type="ARBA" id="ARBA00023180"/>
    </source>
</evidence>
<keyword evidence="6" id="KW-1133">Transmembrane helix</keyword>
<keyword evidence="10" id="KW-0325">Glycoprotein</keyword>
<dbReference type="Gene3D" id="3.40.50.2300">
    <property type="match status" value="2"/>
</dbReference>
<reference evidence="14" key="4">
    <citation type="submission" date="2025-08" db="UniProtKB">
        <authorList>
            <consortium name="Ensembl"/>
        </authorList>
    </citation>
    <scope>IDENTIFICATION</scope>
</reference>
<sequence>MRLSPPAWIIPTLSSPVSPARLFKRSAHSDCCPHTDPDQAPYTHLPSAAPGSTGSPSLNRSISRSSLSCSNPFTLWHFPPSPNSSLPNTLCSTSGRLALAACSSLTPSAPPSEVSYYASCTCLSNKGEFPTFFRTIPSDAVQIKAIVRLLQHFRWTWVGAVAEDNDYGRFGMMSFIQEVARSDICISFIEFISATRTEERILEVVNTIKTSTAKVVIIFCGEVETPLLVKELRLQNISDIQLIASEAWITSFHLWTEETDEILFGTLGFGIRKAEIPGLREFLVTLHPSTASDNPFVEELWEEVFGCSVNILALSPGQSESMSLYTQCTGSESLENTETIYTDVSQLRVSYNVYKAVYAIAHALHNLLLCEDGKGPFANKTCGRKSHIEPWQVRPQILEDGSLQLVKVGYYDASLSPGEELVLDEGRVPVSACSQSCVPGTRKALQEGQPICCFDCLPCADGEISNQTDATECIKCPVESWSNGQNDECVPKEIEFLSFQDTMGITLTVISLSGACIT</sequence>
<evidence type="ECO:0000256" key="9">
    <source>
        <dbReference type="ARBA" id="ARBA00023170"/>
    </source>
</evidence>
<evidence type="ECO:0000259" key="13">
    <source>
        <dbReference type="Pfam" id="PF07562"/>
    </source>
</evidence>
<evidence type="ECO:0000256" key="2">
    <source>
        <dbReference type="ARBA" id="ARBA00007242"/>
    </source>
</evidence>
<reference evidence="15" key="2">
    <citation type="journal article" date="2007" name="PLoS Biol.">
        <title>Survey sequencing and comparative analysis of the elephant shark (Callorhinchus milii) genome.</title>
        <authorList>
            <person name="Venkatesh B."/>
            <person name="Kirkness E.F."/>
            <person name="Loh Y.H."/>
            <person name="Halpern A.L."/>
            <person name="Lee A.P."/>
            <person name="Johnson J."/>
            <person name="Dandona N."/>
            <person name="Viswanathan L.D."/>
            <person name="Tay A."/>
            <person name="Venter J.C."/>
            <person name="Strausberg R.L."/>
            <person name="Brenner S."/>
        </authorList>
    </citation>
    <scope>NUCLEOTIDE SEQUENCE [LARGE SCALE GENOMIC DNA]</scope>
</reference>